<dbReference type="AlphaFoldDB" id="A0AAU9D2Z1"/>
<organism evidence="1 2">
    <name type="scientific">Fulvitalea axinellae</name>
    <dbReference type="NCBI Taxonomy" id="1182444"/>
    <lineage>
        <taxon>Bacteria</taxon>
        <taxon>Pseudomonadati</taxon>
        <taxon>Bacteroidota</taxon>
        <taxon>Cytophagia</taxon>
        <taxon>Cytophagales</taxon>
        <taxon>Persicobacteraceae</taxon>
        <taxon>Fulvitalea</taxon>
    </lineage>
</organism>
<evidence type="ECO:0000313" key="1">
    <source>
        <dbReference type="EMBL" id="BDD11977.1"/>
    </source>
</evidence>
<dbReference type="KEGG" id="fax:FUAX_44090"/>
<proteinExistence type="predicted"/>
<accession>A0AAU9D2Z1</accession>
<sequence length="110" mass="12881">MNLHEQRMTKAIYEFLDREQLPAFTPLEGRIEMTLIKHIHIDEKGPINDEDFREVAGYGCFDLMVRPVYSSRERCVDCPFEFRALISDHSHKIRNLRIEASQTDFAGIPL</sequence>
<gene>
    <name evidence="1" type="ORF">FUAX_44090</name>
</gene>
<dbReference type="Proteomes" id="UP001348817">
    <property type="component" value="Plasmid pFA2"/>
</dbReference>
<keyword evidence="2" id="KW-1185">Reference proteome</keyword>
<keyword evidence="1" id="KW-0614">Plasmid</keyword>
<name>A0AAU9D2Z1_9BACT</name>
<reference evidence="1 2" key="1">
    <citation type="submission" date="2021-12" db="EMBL/GenBank/DDBJ databases">
        <title>Genome sequencing of bacteria with rrn-lacking chromosome and rrn-plasmid.</title>
        <authorList>
            <person name="Anda M."/>
            <person name="Iwasaki W."/>
        </authorList>
    </citation>
    <scope>NUCLEOTIDE SEQUENCE [LARGE SCALE GENOMIC DNA]</scope>
    <source>
        <strain evidence="1 2">DSM 100852</strain>
        <plasmid evidence="1 2">pFA2</plasmid>
    </source>
</reference>
<geneLocation type="plasmid" evidence="1 2">
    <name>pFA2</name>
</geneLocation>
<evidence type="ECO:0000313" key="2">
    <source>
        <dbReference type="Proteomes" id="UP001348817"/>
    </source>
</evidence>
<dbReference type="EMBL" id="AP025316">
    <property type="protein sequence ID" value="BDD11977.1"/>
    <property type="molecule type" value="Genomic_DNA"/>
</dbReference>
<protein>
    <submittedName>
        <fullName evidence="1">Uncharacterized protein</fullName>
    </submittedName>
</protein>